<feature type="region of interest" description="Disordered" evidence="2">
    <location>
        <begin position="66"/>
        <end position="90"/>
    </location>
</feature>
<dbReference type="AlphaFoldDB" id="A0A0G2FMP5"/>
<protein>
    <submittedName>
        <fullName evidence="4">Putative chromatin organization chromo domain containing protein</fullName>
    </submittedName>
</protein>
<dbReference type="Proteomes" id="UP000034680">
    <property type="component" value="Unassembled WGS sequence"/>
</dbReference>
<feature type="domain" description="Chromo" evidence="3">
    <location>
        <begin position="1"/>
        <end position="78"/>
    </location>
</feature>
<dbReference type="InterPro" id="IPR023780">
    <property type="entry name" value="Chromo_domain"/>
</dbReference>
<keyword evidence="5" id="KW-1185">Reference proteome</keyword>
<gene>
    <name evidence="4" type="ORF">UCDDA912_g04716</name>
</gene>
<evidence type="ECO:0000313" key="5">
    <source>
        <dbReference type="Proteomes" id="UP000034680"/>
    </source>
</evidence>
<accession>A0A0G2FMP5</accession>
<dbReference type="Gene3D" id="2.40.50.40">
    <property type="match status" value="1"/>
</dbReference>
<sequence>MILSRQRRRKGEQDYVVKRLEGDYILDGVHWFRVRWEGDWPDDENPTWEPRENIAEKLVKQYLKTKAKRSADRPLKSNSNKKPKTKQTNLLADWAKGYGSVTEAFEGQAELNATSEAMLDPGGGQDRHTDADDGPDELLVIDDQESQTAAEARKKAMEAQIAAQFASMARAAPRHF</sequence>
<dbReference type="OrthoDB" id="3543857at2759"/>
<reference evidence="4 5" key="2">
    <citation type="submission" date="2015-05" db="EMBL/GenBank/DDBJ databases">
        <authorList>
            <person name="Morales-Cruz A."/>
            <person name="Amrine K.C."/>
            <person name="Cantu D."/>
        </authorList>
    </citation>
    <scope>NUCLEOTIDE SEQUENCE [LARGE SCALE GENOMIC DNA]</scope>
    <source>
        <strain evidence="4">DA912</strain>
    </source>
</reference>
<dbReference type="CDD" id="cd00024">
    <property type="entry name" value="CD_CSD"/>
    <property type="match status" value="1"/>
</dbReference>
<dbReference type="Pfam" id="PF00385">
    <property type="entry name" value="Chromo"/>
    <property type="match status" value="1"/>
</dbReference>
<dbReference type="InterPro" id="IPR000953">
    <property type="entry name" value="Chromo/chromo_shadow_dom"/>
</dbReference>
<name>A0A0G2FMP5_9PEZI</name>
<organism evidence="4 5">
    <name type="scientific">Diaporthe ampelina</name>
    <dbReference type="NCBI Taxonomy" id="1214573"/>
    <lineage>
        <taxon>Eukaryota</taxon>
        <taxon>Fungi</taxon>
        <taxon>Dikarya</taxon>
        <taxon>Ascomycota</taxon>
        <taxon>Pezizomycotina</taxon>
        <taxon>Sordariomycetes</taxon>
        <taxon>Sordariomycetidae</taxon>
        <taxon>Diaporthales</taxon>
        <taxon>Diaporthaceae</taxon>
        <taxon>Diaporthe</taxon>
    </lineage>
</organism>
<evidence type="ECO:0000259" key="3">
    <source>
        <dbReference type="PROSITE" id="PS50013"/>
    </source>
</evidence>
<dbReference type="EMBL" id="LCUC01000166">
    <property type="protein sequence ID" value="KKY35296.1"/>
    <property type="molecule type" value="Genomic_DNA"/>
</dbReference>
<dbReference type="PROSITE" id="PS50013">
    <property type="entry name" value="CHROMO_2"/>
    <property type="match status" value="1"/>
</dbReference>
<feature type="region of interest" description="Disordered" evidence="2">
    <location>
        <begin position="116"/>
        <end position="137"/>
    </location>
</feature>
<dbReference type="InterPro" id="IPR016197">
    <property type="entry name" value="Chromo-like_dom_sf"/>
</dbReference>
<evidence type="ECO:0000313" key="4">
    <source>
        <dbReference type="EMBL" id="KKY35296.1"/>
    </source>
</evidence>
<proteinExistence type="predicted"/>
<comment type="subunit">
    <text evidence="1">Component of the NuA4 histone acetyltransferase complex.</text>
</comment>
<dbReference type="GO" id="GO:0006338">
    <property type="term" value="P:chromatin remodeling"/>
    <property type="evidence" value="ECO:0007669"/>
    <property type="project" value="UniProtKB-ARBA"/>
</dbReference>
<evidence type="ECO:0000256" key="1">
    <source>
        <dbReference type="ARBA" id="ARBA00011353"/>
    </source>
</evidence>
<reference evidence="4 5" key="1">
    <citation type="submission" date="2015-05" db="EMBL/GenBank/DDBJ databases">
        <title>Distinctive expansion of gene families associated with plant cell wall degradation and secondary metabolism in the genomes of grapevine trunk pathogens.</title>
        <authorList>
            <person name="Lawrence D.P."/>
            <person name="Travadon R."/>
            <person name="Rolshausen P.E."/>
            <person name="Baumgartner K."/>
        </authorList>
    </citation>
    <scope>NUCLEOTIDE SEQUENCE [LARGE SCALE GENOMIC DNA]</scope>
    <source>
        <strain evidence="4">DA912</strain>
    </source>
</reference>
<dbReference type="SUPFAM" id="SSF54160">
    <property type="entry name" value="Chromo domain-like"/>
    <property type="match status" value="1"/>
</dbReference>
<dbReference type="STRING" id="1214573.A0A0G2FMP5"/>
<comment type="caution">
    <text evidence="4">The sequence shown here is derived from an EMBL/GenBank/DDBJ whole genome shotgun (WGS) entry which is preliminary data.</text>
</comment>
<evidence type="ECO:0000256" key="2">
    <source>
        <dbReference type="SAM" id="MobiDB-lite"/>
    </source>
</evidence>